<evidence type="ECO:0000256" key="8">
    <source>
        <dbReference type="ARBA" id="ARBA00022840"/>
    </source>
</evidence>
<dbReference type="NCBIfam" id="NF004035">
    <property type="entry name" value="PRK05506.1"/>
    <property type="match status" value="1"/>
</dbReference>
<comment type="pathway">
    <text evidence="12">Sulfur metabolism; hydrogen sulfide biosynthesis; sulfite from sulfate: step 1/3.</text>
</comment>
<dbReference type="FunFam" id="3.40.50.300:FF:000119">
    <property type="entry name" value="Sulfate adenylyltransferase subunit 1"/>
    <property type="match status" value="1"/>
</dbReference>
<dbReference type="AlphaFoldDB" id="A0A1Y1BGA0"/>
<dbReference type="GO" id="GO:0005524">
    <property type="term" value="F:ATP binding"/>
    <property type="evidence" value="ECO:0007669"/>
    <property type="project" value="UniProtKB-UniRule"/>
</dbReference>
<dbReference type="InterPro" id="IPR002891">
    <property type="entry name" value="APS"/>
</dbReference>
<dbReference type="InterPro" id="IPR041757">
    <property type="entry name" value="CysN_GTP-bd"/>
</dbReference>
<reference evidence="15 16" key="1">
    <citation type="journal article" date="2017" name="Genome Announc.">
        <title>Complete Genome Sequence of Burkholderia stabilis FERMP-21014.</title>
        <authorList>
            <person name="Konishi K."/>
            <person name="Kumagai T."/>
            <person name="Sakasegawa S."/>
            <person name="Tamura T."/>
        </authorList>
    </citation>
    <scope>NUCLEOTIDE SEQUENCE [LARGE SCALE GENOMIC DNA]</scope>
    <source>
        <strain evidence="15 16">FERMP-21014</strain>
    </source>
</reference>
<dbReference type="InterPro" id="IPR044138">
    <property type="entry name" value="CysN_II"/>
</dbReference>
<evidence type="ECO:0000256" key="7">
    <source>
        <dbReference type="ARBA" id="ARBA00022741"/>
    </source>
</evidence>
<dbReference type="InterPro" id="IPR054696">
    <property type="entry name" value="GTP-eEF1A_C"/>
</dbReference>
<keyword evidence="5 12" id="KW-0808">Transferase</keyword>
<dbReference type="EMBL" id="AP018111">
    <property type="protein sequence ID" value="BAX58166.1"/>
    <property type="molecule type" value="Genomic_DNA"/>
</dbReference>
<dbReference type="InterPro" id="IPR050100">
    <property type="entry name" value="TRAFAC_GTPase_members"/>
</dbReference>
<dbReference type="NCBIfam" id="TIGR00231">
    <property type="entry name" value="small_GTP"/>
    <property type="match status" value="1"/>
</dbReference>
<keyword evidence="13" id="KW-0597">Phosphoprotein</keyword>
<name>A0A1Y1BGA0_9BURK</name>
<evidence type="ECO:0000256" key="9">
    <source>
        <dbReference type="ARBA" id="ARBA00023134"/>
    </source>
</evidence>
<dbReference type="HAMAP" id="MF_00065">
    <property type="entry name" value="Adenylyl_sulf_kinase"/>
    <property type="match status" value="1"/>
</dbReference>
<dbReference type="Pfam" id="PF22594">
    <property type="entry name" value="GTP-eEF1A_C"/>
    <property type="match status" value="1"/>
</dbReference>
<comment type="similarity">
    <text evidence="4">In the N-terminal section; belongs to the TRAFAC class translation factor GTPase superfamily. Classic translation factor GTPase family. CysN/NodQ subfamily.</text>
</comment>
<dbReference type="GO" id="GO:0005525">
    <property type="term" value="F:GTP binding"/>
    <property type="evidence" value="ECO:0007669"/>
    <property type="project" value="UniProtKB-UniRule"/>
</dbReference>
<dbReference type="GO" id="GO:0004781">
    <property type="term" value="F:sulfate adenylyltransferase (ATP) activity"/>
    <property type="evidence" value="ECO:0007669"/>
    <property type="project" value="UniProtKB-UniRule"/>
</dbReference>
<feature type="binding site" evidence="12">
    <location>
        <begin position="114"/>
        <end position="118"/>
    </location>
    <ligand>
        <name>GTP</name>
        <dbReference type="ChEBI" id="CHEBI:37565"/>
    </ligand>
</feature>
<dbReference type="InterPro" id="IPR000795">
    <property type="entry name" value="T_Tr_GTP-bd_dom"/>
</dbReference>
<comment type="similarity">
    <text evidence="13">Belongs to the APS kinase family.</text>
</comment>
<dbReference type="InterPro" id="IPR044139">
    <property type="entry name" value="CysN_NoDQ_III"/>
</dbReference>
<dbReference type="GO" id="GO:0004020">
    <property type="term" value="F:adenylylsulfate kinase activity"/>
    <property type="evidence" value="ECO:0007669"/>
    <property type="project" value="UniProtKB-UniRule"/>
</dbReference>
<comment type="similarity">
    <text evidence="12">Belongs to the TRAFAC class translation factor GTPase superfamily. Classic translation factor GTPase family. CysN/NodQ subfamily.</text>
</comment>
<evidence type="ECO:0000256" key="13">
    <source>
        <dbReference type="HAMAP-Rule" id="MF_00065"/>
    </source>
</evidence>
<dbReference type="Proteomes" id="UP000218432">
    <property type="component" value="Chromosome 1"/>
</dbReference>
<dbReference type="NCBIfam" id="TIGR00455">
    <property type="entry name" value="apsK"/>
    <property type="match status" value="1"/>
</dbReference>
<dbReference type="CDD" id="cd04095">
    <property type="entry name" value="CysN_NoDQ_III"/>
    <property type="match status" value="1"/>
</dbReference>
<feature type="domain" description="Tr-type G" evidence="14">
    <location>
        <begin position="26"/>
        <end position="242"/>
    </location>
</feature>
<evidence type="ECO:0000313" key="15">
    <source>
        <dbReference type="EMBL" id="BAX58166.1"/>
    </source>
</evidence>
<dbReference type="Pfam" id="PF00009">
    <property type="entry name" value="GTP_EFTU"/>
    <property type="match status" value="1"/>
</dbReference>
<feature type="active site" description="Phosphoserine intermediate" evidence="13">
    <location>
        <position position="546"/>
    </location>
</feature>
<dbReference type="GO" id="GO:0070814">
    <property type="term" value="P:hydrogen sulfide biosynthetic process"/>
    <property type="evidence" value="ECO:0007669"/>
    <property type="project" value="UniProtKB-UniRule"/>
</dbReference>
<comment type="function">
    <text evidence="2">APS kinase catalyzes the synthesis of activated sulfate.</text>
</comment>
<dbReference type="CDD" id="cd03695">
    <property type="entry name" value="CysN_NodQ_II"/>
    <property type="match status" value="1"/>
</dbReference>
<keyword evidence="9 12" id="KW-0342">GTP-binding</keyword>
<keyword evidence="8 12" id="KW-0067">ATP-binding</keyword>
<comment type="function">
    <text evidence="13">Catalyzes the synthesis of activated sulfate.</text>
</comment>
<evidence type="ECO:0000256" key="3">
    <source>
        <dbReference type="ARBA" id="ARBA00005438"/>
    </source>
</evidence>
<evidence type="ECO:0000256" key="4">
    <source>
        <dbReference type="ARBA" id="ARBA00007237"/>
    </source>
</evidence>
<dbReference type="PROSITE" id="PS51722">
    <property type="entry name" value="G_TR_2"/>
    <property type="match status" value="1"/>
</dbReference>
<proteinExistence type="inferred from homology"/>
<dbReference type="GO" id="GO:0003924">
    <property type="term" value="F:GTPase activity"/>
    <property type="evidence" value="ECO:0007669"/>
    <property type="project" value="InterPro"/>
</dbReference>
<dbReference type="Pfam" id="PF01583">
    <property type="entry name" value="APS_kinase"/>
    <property type="match status" value="1"/>
</dbReference>
<dbReference type="InterPro" id="IPR009000">
    <property type="entry name" value="Transl_B-barrel_sf"/>
</dbReference>
<dbReference type="PANTHER" id="PTHR23115">
    <property type="entry name" value="TRANSLATION FACTOR"/>
    <property type="match status" value="1"/>
</dbReference>
<keyword evidence="7 12" id="KW-0547">Nucleotide-binding</keyword>
<evidence type="ECO:0000256" key="1">
    <source>
        <dbReference type="ARBA" id="ARBA00001823"/>
    </source>
</evidence>
<keyword evidence="13 15" id="KW-0418">Kinase</keyword>
<dbReference type="PROSITE" id="PS00301">
    <property type="entry name" value="G_TR_1"/>
    <property type="match status" value="1"/>
</dbReference>
<dbReference type="EC" id="2.7.1.25" evidence="13"/>
<dbReference type="InterPro" id="IPR009001">
    <property type="entry name" value="Transl_elong_EF1A/Init_IF2_C"/>
</dbReference>
<organism evidence="15 16">
    <name type="scientific">Burkholderia stabilis</name>
    <dbReference type="NCBI Taxonomy" id="95485"/>
    <lineage>
        <taxon>Bacteria</taxon>
        <taxon>Pseudomonadati</taxon>
        <taxon>Pseudomonadota</taxon>
        <taxon>Betaproteobacteria</taxon>
        <taxon>Burkholderiales</taxon>
        <taxon>Burkholderiaceae</taxon>
        <taxon>Burkholderia</taxon>
        <taxon>Burkholderia cepacia complex</taxon>
    </lineage>
</organism>
<dbReference type="GO" id="GO:0000103">
    <property type="term" value="P:sulfate assimilation"/>
    <property type="evidence" value="ECO:0007669"/>
    <property type="project" value="UniProtKB-UniRule"/>
</dbReference>
<dbReference type="NCBIfam" id="NF003478">
    <property type="entry name" value="PRK05124.1"/>
    <property type="match status" value="1"/>
</dbReference>
<dbReference type="UniPathway" id="UPA00140">
    <property type="reaction ID" value="UER00204"/>
</dbReference>
<dbReference type="InterPro" id="IPR027417">
    <property type="entry name" value="P-loop_NTPase"/>
</dbReference>
<dbReference type="InterPro" id="IPR059117">
    <property type="entry name" value="APS_kinase_dom"/>
</dbReference>
<comment type="pathway">
    <text evidence="13">Sulfur metabolism; hydrogen sulfide biosynthesis; sulfite from sulfate: step 2/3.</text>
</comment>
<dbReference type="HAMAP" id="MF_00062">
    <property type="entry name" value="Sulf_adenylyltr_sub1"/>
    <property type="match status" value="1"/>
</dbReference>
<dbReference type="CDD" id="cd04166">
    <property type="entry name" value="CysN_ATPS"/>
    <property type="match status" value="1"/>
</dbReference>
<dbReference type="NCBIfam" id="TIGR02034">
    <property type="entry name" value="CysN"/>
    <property type="match status" value="1"/>
</dbReference>
<dbReference type="RefSeq" id="WP_096471332.1">
    <property type="nucleotide sequence ID" value="NZ_AP018111.1"/>
</dbReference>
<gene>
    <name evidence="13" type="primary">cysC</name>
    <name evidence="12" type="synonym">cysN</name>
    <name evidence="15" type="ORF">BSFP_009720</name>
</gene>
<dbReference type="InterPro" id="IPR031157">
    <property type="entry name" value="G_TR_CS"/>
</dbReference>
<comment type="function">
    <text evidence="12">With CysD forms the ATP sulfurylase (ATPS) that catalyzes the adenylation of sulfate producing adenosine 5'-phosphosulfate (APS) and diphosphate, the first enzymatic step in sulfur assimilation pathway. APS synthesis involves the formation of a high-energy phosphoric-sulfuric acid anhydride bond driven by GTP hydrolysis by CysN coupled to ATP hydrolysis by CysD.</text>
</comment>
<dbReference type="Gene3D" id="3.40.50.300">
    <property type="entry name" value="P-loop containing nucleotide triphosphate hydrolases"/>
    <property type="match status" value="2"/>
</dbReference>
<comment type="similarity">
    <text evidence="3">In the C-terminal section; belongs to the APS kinase family.</text>
</comment>
<sequence>MAHVLTAPDTLARPDSAASADDAQTQDLLRFITCGSVDDGKSTLIGRLLYESNMLFDDQLTQLEADSKKVGTQGGELDFALLVDGLSAEREQGITIDVAYRFFATARRKFIVADTPGHEQYTRNMITGASTADLAVILIDARKGVLTQTRRHSHLVALIGIKRVVLAINKMDLVDYDQAVFDRIDADYRAFAAELGLAEIVSIPMSALRGDNVIVPSAQMPWYAGPTLMQHLDRLPLAERVTRDEPFRLPVQWVNRPHLNFRGYAGSIASGEIRVGERVRVLPSGKESRVATVITQSGESDIARAGDAVTLTLADEIDISRGDLIARADAPPEVADQFEATFVWMHDEPLLPGRPYLVKLGTQTVGATCATPKYKIDVNTREHLAARTLALNEIGVCNLSFDRPVAFDPYDRNRHTGGFIVIDRFTNDTVGAGMLHFALRRAHNVHWQAVDVDRDARAVQKAQTPRIVWLTGLSGAGKSTIANLVEQRLHALGRHTYLLDGDNVRHGLNRDLGFTEADRVENIRRVAEVARLMLDAGLITLVSFISPFRAERDMARALVGPDEFVEVFVDTPLAVAEERDPKGLYKKARRGELKHFTGIDSPYEPPALPELRVDTVAESPEQAADRIVAYLLRERAA</sequence>
<dbReference type="NCBIfam" id="NF003013">
    <property type="entry name" value="PRK03846.1"/>
    <property type="match status" value="1"/>
</dbReference>
<comment type="catalytic activity">
    <reaction evidence="1 13">
        <text>adenosine 5'-phosphosulfate + ATP = 3'-phosphoadenylyl sulfate + ADP + H(+)</text>
        <dbReference type="Rhea" id="RHEA:24152"/>
        <dbReference type="ChEBI" id="CHEBI:15378"/>
        <dbReference type="ChEBI" id="CHEBI:30616"/>
        <dbReference type="ChEBI" id="CHEBI:58243"/>
        <dbReference type="ChEBI" id="CHEBI:58339"/>
        <dbReference type="ChEBI" id="CHEBI:456216"/>
        <dbReference type="EC" id="2.7.1.25"/>
    </reaction>
</comment>
<dbReference type="SUPFAM" id="SSF52540">
    <property type="entry name" value="P-loop containing nucleoside triphosphate hydrolases"/>
    <property type="match status" value="2"/>
</dbReference>
<evidence type="ECO:0000256" key="12">
    <source>
        <dbReference type="HAMAP-Rule" id="MF_00062"/>
    </source>
</evidence>
<accession>A0A1Y1BGA0</accession>
<keyword evidence="10" id="KW-0511">Multifunctional enzyme</keyword>
<dbReference type="CDD" id="cd02027">
    <property type="entry name" value="APSK"/>
    <property type="match status" value="1"/>
</dbReference>
<dbReference type="EC" id="2.7.7.4" evidence="12"/>
<evidence type="ECO:0000256" key="5">
    <source>
        <dbReference type="ARBA" id="ARBA00022679"/>
    </source>
</evidence>
<evidence type="ECO:0000256" key="11">
    <source>
        <dbReference type="ARBA" id="ARBA00049370"/>
    </source>
</evidence>
<dbReference type="InterPro" id="IPR005225">
    <property type="entry name" value="Small_GTP-bd"/>
</dbReference>
<comment type="catalytic activity">
    <reaction evidence="11 12">
        <text>sulfate + ATP + H(+) = adenosine 5'-phosphosulfate + diphosphate</text>
        <dbReference type="Rhea" id="RHEA:18133"/>
        <dbReference type="ChEBI" id="CHEBI:15378"/>
        <dbReference type="ChEBI" id="CHEBI:16189"/>
        <dbReference type="ChEBI" id="CHEBI:30616"/>
        <dbReference type="ChEBI" id="CHEBI:33019"/>
        <dbReference type="ChEBI" id="CHEBI:58243"/>
        <dbReference type="EC" id="2.7.7.4"/>
    </reaction>
</comment>
<comment type="subunit">
    <text evidence="12">Heterodimer composed of CysD, the smaller subunit, and CysN.</text>
</comment>
<dbReference type="PRINTS" id="PR00315">
    <property type="entry name" value="ELONGATNFCT"/>
</dbReference>
<evidence type="ECO:0000256" key="2">
    <source>
        <dbReference type="ARBA" id="ARBA00002357"/>
    </source>
</evidence>
<evidence type="ECO:0000256" key="6">
    <source>
        <dbReference type="ARBA" id="ARBA00022695"/>
    </source>
</evidence>
<feature type="binding site" evidence="13">
    <location>
        <begin position="472"/>
        <end position="479"/>
    </location>
    <ligand>
        <name>ATP</name>
        <dbReference type="ChEBI" id="CHEBI:30616"/>
    </ligand>
</feature>
<feature type="binding site" evidence="12">
    <location>
        <begin position="169"/>
        <end position="172"/>
    </location>
    <ligand>
        <name>GTP</name>
        <dbReference type="ChEBI" id="CHEBI:37565"/>
    </ligand>
</feature>
<dbReference type="SUPFAM" id="SSF50465">
    <property type="entry name" value="EF-Tu/eEF-1alpha/eIF2-gamma C-terminal domain"/>
    <property type="match status" value="1"/>
</dbReference>
<feature type="binding site" evidence="12">
    <location>
        <begin position="35"/>
        <end position="42"/>
    </location>
    <ligand>
        <name>GTP</name>
        <dbReference type="ChEBI" id="CHEBI:37565"/>
    </ligand>
</feature>
<keyword evidence="6 12" id="KW-0548">Nucleotidyltransferase</keyword>
<evidence type="ECO:0000256" key="10">
    <source>
        <dbReference type="ARBA" id="ARBA00023268"/>
    </source>
</evidence>
<evidence type="ECO:0000313" key="16">
    <source>
        <dbReference type="Proteomes" id="UP000218432"/>
    </source>
</evidence>
<protein>
    <recommendedName>
        <fullName evidence="12 13">Multifunctional fusion protein</fullName>
    </recommendedName>
    <domain>
        <recommendedName>
            <fullName evidence="12">Sulfate adenylyltransferase subunit 1</fullName>
            <ecNumber evidence="12">2.7.7.4</ecNumber>
        </recommendedName>
        <alternativeName>
            <fullName evidence="12">ATP-sulfurylase large subunit</fullName>
        </alternativeName>
        <alternativeName>
            <fullName evidence="12">Sulfate adenylate transferase</fullName>
            <shortName evidence="12">SAT</shortName>
        </alternativeName>
    </domain>
    <domain>
        <recommendedName>
            <fullName evidence="13">Adenylyl-sulfate kinase</fullName>
            <ecNumber evidence="13">2.7.1.25</ecNumber>
        </recommendedName>
        <alternativeName>
            <fullName evidence="13">APS kinase</fullName>
        </alternativeName>
        <alternativeName>
            <fullName evidence="13">ATP adenosine-5'-phosphosulfate 3'-phosphotransferase</fullName>
        </alternativeName>
        <alternativeName>
            <fullName evidence="13">Adenosine-5'-phosphosulfate kinase</fullName>
        </alternativeName>
    </domain>
</protein>
<dbReference type="InterPro" id="IPR011779">
    <property type="entry name" value="SO4_adenylTrfase_lsu"/>
</dbReference>
<dbReference type="SUPFAM" id="SSF50447">
    <property type="entry name" value="Translation proteins"/>
    <property type="match status" value="1"/>
</dbReference>
<dbReference type="Gene3D" id="2.40.30.10">
    <property type="entry name" value="Translation factors"/>
    <property type="match status" value="2"/>
</dbReference>
<evidence type="ECO:0000259" key="14">
    <source>
        <dbReference type="PROSITE" id="PS51722"/>
    </source>
</evidence>